<comment type="subcellular location">
    <subcellularLocation>
        <location evidence="1">Cell membrane</location>
        <topology evidence="1">Multi-pass membrane protein</topology>
    </subcellularLocation>
</comment>
<dbReference type="InterPro" id="IPR050297">
    <property type="entry name" value="LipidA_mod_glycosyltrf_83"/>
</dbReference>
<evidence type="ECO:0000256" key="7">
    <source>
        <dbReference type="ARBA" id="ARBA00023136"/>
    </source>
</evidence>
<evidence type="ECO:0000256" key="6">
    <source>
        <dbReference type="ARBA" id="ARBA00022989"/>
    </source>
</evidence>
<keyword evidence="7 8" id="KW-0472">Membrane</keyword>
<evidence type="ECO:0000256" key="1">
    <source>
        <dbReference type="ARBA" id="ARBA00004651"/>
    </source>
</evidence>
<keyword evidence="3" id="KW-0328">Glycosyltransferase</keyword>
<reference evidence="9" key="1">
    <citation type="journal article" date="2020" name="mSystems">
        <title>Genome- and Community-Level Interaction Insights into Carbon Utilization and Element Cycling Functions of Hydrothermarchaeota in Hydrothermal Sediment.</title>
        <authorList>
            <person name="Zhou Z."/>
            <person name="Liu Y."/>
            <person name="Xu W."/>
            <person name="Pan J."/>
            <person name="Luo Z.H."/>
            <person name="Li M."/>
        </authorList>
    </citation>
    <scope>NUCLEOTIDE SEQUENCE [LARGE SCALE GENOMIC DNA]</scope>
    <source>
        <strain evidence="9">SpSt-488</strain>
    </source>
</reference>
<evidence type="ECO:0000256" key="5">
    <source>
        <dbReference type="ARBA" id="ARBA00022692"/>
    </source>
</evidence>
<evidence type="ECO:0000256" key="2">
    <source>
        <dbReference type="ARBA" id="ARBA00022475"/>
    </source>
</evidence>
<evidence type="ECO:0000313" key="9">
    <source>
        <dbReference type="EMBL" id="HGK28919.1"/>
    </source>
</evidence>
<name>A0A7C4GJS9_UNCW3</name>
<dbReference type="PANTHER" id="PTHR33908:SF11">
    <property type="entry name" value="MEMBRANE PROTEIN"/>
    <property type="match status" value="1"/>
</dbReference>
<feature type="transmembrane region" description="Helical" evidence="8">
    <location>
        <begin position="38"/>
        <end position="66"/>
    </location>
</feature>
<accession>A0A7C4GJS9</accession>
<dbReference type="PANTHER" id="PTHR33908">
    <property type="entry name" value="MANNOSYLTRANSFERASE YKCB-RELATED"/>
    <property type="match status" value="1"/>
</dbReference>
<protein>
    <submittedName>
        <fullName evidence="9">Uncharacterized protein</fullName>
    </submittedName>
</protein>
<dbReference type="GO" id="GO:0016763">
    <property type="term" value="F:pentosyltransferase activity"/>
    <property type="evidence" value="ECO:0007669"/>
    <property type="project" value="TreeGrafter"/>
</dbReference>
<feature type="transmembrane region" description="Helical" evidence="8">
    <location>
        <begin position="216"/>
        <end position="241"/>
    </location>
</feature>
<keyword evidence="2" id="KW-1003">Cell membrane</keyword>
<gene>
    <name evidence="9" type="ORF">ENS41_08265</name>
</gene>
<keyword evidence="4" id="KW-0808">Transferase</keyword>
<proteinExistence type="predicted"/>
<dbReference type="GO" id="GO:0005886">
    <property type="term" value="C:plasma membrane"/>
    <property type="evidence" value="ECO:0007669"/>
    <property type="project" value="UniProtKB-SubCell"/>
</dbReference>
<evidence type="ECO:0000256" key="8">
    <source>
        <dbReference type="SAM" id="Phobius"/>
    </source>
</evidence>
<dbReference type="EMBL" id="DSUT01000175">
    <property type="protein sequence ID" value="HGK28919.1"/>
    <property type="molecule type" value="Genomic_DNA"/>
</dbReference>
<evidence type="ECO:0000256" key="3">
    <source>
        <dbReference type="ARBA" id="ARBA00022676"/>
    </source>
</evidence>
<feature type="transmembrane region" description="Helical" evidence="8">
    <location>
        <begin position="248"/>
        <end position="265"/>
    </location>
</feature>
<organism evidence="9">
    <name type="scientific">candidate division WOR-3 bacterium</name>
    <dbReference type="NCBI Taxonomy" id="2052148"/>
    <lineage>
        <taxon>Bacteria</taxon>
        <taxon>Bacteria division WOR-3</taxon>
    </lineage>
</organism>
<feature type="transmembrane region" description="Helical" evidence="8">
    <location>
        <begin position="12"/>
        <end position="32"/>
    </location>
</feature>
<feature type="transmembrane region" description="Helical" evidence="8">
    <location>
        <begin position="73"/>
        <end position="90"/>
    </location>
</feature>
<keyword evidence="6 8" id="KW-1133">Transmembrane helix</keyword>
<evidence type="ECO:0000256" key="4">
    <source>
        <dbReference type="ARBA" id="ARBA00022679"/>
    </source>
</evidence>
<keyword evidence="5 8" id="KW-0812">Transmembrane</keyword>
<comment type="caution">
    <text evidence="9">The sequence shown here is derived from an EMBL/GenBank/DDBJ whole genome shotgun (WGS) entry which is preliminary data.</text>
</comment>
<sequence length="302" mass="32543">MAVDVNSVLHTGLVMSEALFLVLLVLAVLMFFDRTSWAAGLALGAAAMTRPIALPAFVPLALVMLMRGQRRQLVLFLAAFMLLPGIWLVRNWRSFGTPGFTSNGGFNMFYASAGALVAEQSGIAIDSARVRLVSEHAAELEGDNPLRVASAMGRIGRRRIGRDIVGFAGLYCRGVARIIFGVKADDMILRITRPEMRLSLARKVLRSGELGGGVRAVAVGLAGIELLLTFTVLAAAVAGLWRMRRDPEAWMLFVLAAFFVLVASPLTDGRFRLPAMPLLALLAAGALRSRPRGLTSRVARLS</sequence>
<dbReference type="AlphaFoldDB" id="A0A7C4GJS9"/>
<dbReference type="GO" id="GO:0009103">
    <property type="term" value="P:lipopolysaccharide biosynthetic process"/>
    <property type="evidence" value="ECO:0007669"/>
    <property type="project" value="UniProtKB-ARBA"/>
</dbReference>